<feature type="region of interest" description="Disordered" evidence="9">
    <location>
        <begin position="104"/>
        <end position="126"/>
    </location>
</feature>
<evidence type="ECO:0000256" key="6">
    <source>
        <dbReference type="ARBA" id="ARBA00022842"/>
    </source>
</evidence>
<keyword evidence="4 8" id="KW-0479">Metal-binding</keyword>
<dbReference type="Pfam" id="PF21170">
    <property type="entry name" value="FAN1_TPR"/>
    <property type="match status" value="1"/>
</dbReference>
<comment type="function">
    <text evidence="8">Nuclease required for the repair of DNA interstrand cross-links (ICL). Acts as a 5'-3' exonuclease that anchors at a cut end of DNA and cleaves DNA successively at every third nucleotide, allowing to excise an ICL from one strand through flanking incisions.</text>
</comment>
<dbReference type="InterPro" id="IPR049132">
    <property type="entry name" value="FAN1-like_euk"/>
</dbReference>
<keyword evidence="8" id="KW-0227">DNA damage</keyword>
<feature type="region of interest" description="Disordered" evidence="9">
    <location>
        <begin position="1"/>
        <end position="70"/>
    </location>
</feature>
<dbReference type="InterPro" id="IPR011856">
    <property type="entry name" value="tRNA_endonuc-like_dom_sf"/>
</dbReference>
<keyword evidence="7 8" id="KW-0464">Manganese</keyword>
<comment type="cofactor">
    <cofactor evidence="8">
        <name>Mg(2+)</name>
        <dbReference type="ChEBI" id="CHEBI:18420"/>
    </cofactor>
    <cofactor evidence="8">
        <name>Mn(2+)</name>
        <dbReference type="ChEBI" id="CHEBI:29035"/>
    </cofactor>
</comment>
<evidence type="ECO:0000313" key="11">
    <source>
        <dbReference type="EMBL" id="KAL2266630.1"/>
    </source>
</evidence>
<reference evidence="11 12" key="1">
    <citation type="journal article" date="2024" name="Commun. Biol.">
        <title>Comparative genomic analysis of thermophilic fungi reveals convergent evolutionary adaptations and gene losses.</title>
        <authorList>
            <person name="Steindorff A.S."/>
            <person name="Aguilar-Pontes M.V."/>
            <person name="Robinson A.J."/>
            <person name="Andreopoulos B."/>
            <person name="LaButti K."/>
            <person name="Kuo A."/>
            <person name="Mondo S."/>
            <person name="Riley R."/>
            <person name="Otillar R."/>
            <person name="Haridas S."/>
            <person name="Lipzen A."/>
            <person name="Grimwood J."/>
            <person name="Schmutz J."/>
            <person name="Clum A."/>
            <person name="Reid I.D."/>
            <person name="Moisan M.C."/>
            <person name="Butler G."/>
            <person name="Nguyen T.T.M."/>
            <person name="Dewar K."/>
            <person name="Conant G."/>
            <person name="Drula E."/>
            <person name="Henrissat B."/>
            <person name="Hansel C."/>
            <person name="Singer S."/>
            <person name="Hutchinson M.I."/>
            <person name="de Vries R.P."/>
            <person name="Natvig D.O."/>
            <person name="Powell A.J."/>
            <person name="Tsang A."/>
            <person name="Grigoriev I.V."/>
        </authorList>
    </citation>
    <scope>NUCLEOTIDE SEQUENCE [LARGE SCALE GENOMIC DNA]</scope>
    <source>
        <strain evidence="11 12">ATCC 22073</strain>
    </source>
</reference>
<protein>
    <recommendedName>
        <fullName evidence="8">Fanconi-associated nuclease</fullName>
        <ecNumber evidence="8">3.1.4.1</ecNumber>
    </recommendedName>
</protein>
<evidence type="ECO:0000259" key="10">
    <source>
        <dbReference type="SMART" id="SM00990"/>
    </source>
</evidence>
<evidence type="ECO:0000256" key="3">
    <source>
        <dbReference type="ARBA" id="ARBA00022722"/>
    </source>
</evidence>
<feature type="compositionally biased region" description="Basic residues" evidence="9">
    <location>
        <begin position="1"/>
        <end position="10"/>
    </location>
</feature>
<comment type="caution">
    <text evidence="11">The sequence shown here is derived from an EMBL/GenBank/DDBJ whole genome shotgun (WGS) entry which is preliminary data.</text>
</comment>
<organism evidence="11 12">
    <name type="scientific">Remersonia thermophila</name>
    <dbReference type="NCBI Taxonomy" id="72144"/>
    <lineage>
        <taxon>Eukaryota</taxon>
        <taxon>Fungi</taxon>
        <taxon>Dikarya</taxon>
        <taxon>Ascomycota</taxon>
        <taxon>Pezizomycotina</taxon>
        <taxon>Sordariomycetes</taxon>
        <taxon>Sordariomycetidae</taxon>
        <taxon>Sordariales</taxon>
        <taxon>Sordariales incertae sedis</taxon>
        <taxon>Remersonia</taxon>
    </lineage>
</organism>
<proteinExistence type="inferred from homology"/>
<feature type="domain" description="VRR-NUC" evidence="10">
    <location>
        <begin position="718"/>
        <end position="845"/>
    </location>
</feature>
<evidence type="ECO:0000256" key="9">
    <source>
        <dbReference type="SAM" id="MobiDB-lite"/>
    </source>
</evidence>
<dbReference type="InterPro" id="IPR049126">
    <property type="entry name" value="FAN1-like_TPR"/>
</dbReference>
<evidence type="ECO:0000313" key="12">
    <source>
        <dbReference type="Proteomes" id="UP001600064"/>
    </source>
</evidence>
<dbReference type="GeneID" id="98127286"/>
<evidence type="ECO:0000256" key="5">
    <source>
        <dbReference type="ARBA" id="ARBA00022801"/>
    </source>
</evidence>
<comment type="catalytic activity">
    <reaction evidence="1 8">
        <text>Hydrolytically removes 5'-nucleotides successively from the 3'-hydroxy termini of 3'-hydroxy-terminated oligonucleotides.</text>
        <dbReference type="EC" id="3.1.4.1"/>
    </reaction>
</comment>
<sequence length="852" mass="97022">MDRFVQRHKRSNENQARGSPARGLSETEVTTTLEPLNKKPRLDKVRDSNAEDPDLVTGSANEDAAEAALEGSLEDAGTDIGLSTAIESSLLPIAIDEQAIKEHEAIRESQSSQDPEPDAVESGPSARLDSRRWVAGKRSIYVDAFHLALDIVLEDESHLFNTKEVAVFEQWRGLSYDAQYLYVRLFLRKTAAWHRVERLGYRNDISDMESAINALLDLRPLPSTKDDVGGGQTWLLGDTFRFAEDSASCIETVDEAASLLGFDELKSLAKEVKVQGKNKTDLHTLFCRAVTRQSSLTALGLRRSANTDPAGSESDGIQHRCRKAHFLGKILAVTGPLIRLSEPVFKLFERVHLVFYRSTEWTEKSLMTIILAKMARRNYASYIVCRSANIFPSRSHLLEFELSIRKEYEADQALEFGDGDKRFRKVLEIFESIAGRWRQLLGEEKQREETVYESGEGGYLRRFNAAHAYTRIAHKAAHSLGRLHRYKEEHALLSELLEQRLFHPARRGAWYQRKALLEERYMWEADPDPASTHPEVQKRHWQRISLLTCETALQDRDCHLIYHYDLQKRLTKLERKLRVPRRLQHDFGHVKLREPEEHTVQGIQLVREEPDVKEKNGRAMSTKTWWLDELGDPGEDGQPPHVSVEAMCLSHYRSQAWKGYHSEGGILRTLFAYLFFDILFAYVPNVFQTAYQPCPLDLFTDAFYPARASQINHRLVEIANGEAERILREVHEREHERRTSVVGLNWDFDVEDLAELVACFDGNALAVVCKVLAQDYRTRGSGVPDLILWRRTGPGASSPAGGNRQGEVMFAEVKSANDRLSDTQRLWINVLSGAGVRVALCNAVAREVRRLR</sequence>
<dbReference type="Gene3D" id="3.40.1350.10">
    <property type="match status" value="1"/>
</dbReference>
<comment type="similarity">
    <text evidence="2 8">Belongs to the FAN1 family.</text>
</comment>
<evidence type="ECO:0000256" key="2">
    <source>
        <dbReference type="ARBA" id="ARBA00005533"/>
    </source>
</evidence>
<dbReference type="InterPro" id="IPR033315">
    <property type="entry name" value="Fan1-like"/>
</dbReference>
<keyword evidence="3 8" id="KW-0540">Nuclease</keyword>
<keyword evidence="5 8" id="KW-0378">Hydrolase</keyword>
<dbReference type="EMBL" id="JAZGUE010000005">
    <property type="protein sequence ID" value="KAL2266630.1"/>
    <property type="molecule type" value="Genomic_DNA"/>
</dbReference>
<keyword evidence="8" id="KW-0539">Nucleus</keyword>
<dbReference type="InterPro" id="IPR049125">
    <property type="entry name" value="FAN1-like_WH"/>
</dbReference>
<dbReference type="Proteomes" id="UP001600064">
    <property type="component" value="Unassembled WGS sequence"/>
</dbReference>
<accession>A0ABR4D8J0</accession>
<dbReference type="PANTHER" id="PTHR15749:SF4">
    <property type="entry name" value="FANCONI-ASSOCIATED NUCLEASE 1"/>
    <property type="match status" value="1"/>
</dbReference>
<evidence type="ECO:0000256" key="1">
    <source>
        <dbReference type="ARBA" id="ARBA00000983"/>
    </source>
</evidence>
<dbReference type="SMART" id="SM00990">
    <property type="entry name" value="VRR_NUC"/>
    <property type="match status" value="1"/>
</dbReference>
<comment type="subcellular location">
    <subcellularLocation>
        <location evidence="8">Nucleus</location>
    </subcellularLocation>
</comment>
<gene>
    <name evidence="11" type="ORF">VTJ83DRAFT_5982</name>
</gene>
<keyword evidence="8" id="KW-0234">DNA repair</keyword>
<dbReference type="InterPro" id="IPR014883">
    <property type="entry name" value="VRR_NUC"/>
</dbReference>
<dbReference type="Pfam" id="PF21315">
    <property type="entry name" value="FAN1_HTH"/>
    <property type="match status" value="1"/>
</dbReference>
<name>A0ABR4D8J0_9PEZI</name>
<dbReference type="CDD" id="cd22326">
    <property type="entry name" value="FAN1-like"/>
    <property type="match status" value="1"/>
</dbReference>
<dbReference type="Pfam" id="PF08774">
    <property type="entry name" value="VRR_NUC"/>
    <property type="match status" value="1"/>
</dbReference>
<dbReference type="RefSeq" id="XP_070865357.1">
    <property type="nucleotide sequence ID" value="XM_071012642.1"/>
</dbReference>
<dbReference type="PANTHER" id="PTHR15749">
    <property type="entry name" value="FANCONI-ASSOCIATED NUCLEASE 1"/>
    <property type="match status" value="1"/>
</dbReference>
<evidence type="ECO:0000256" key="4">
    <source>
        <dbReference type="ARBA" id="ARBA00022723"/>
    </source>
</evidence>
<evidence type="ECO:0000256" key="7">
    <source>
        <dbReference type="ARBA" id="ARBA00023211"/>
    </source>
</evidence>
<feature type="compositionally biased region" description="Basic and acidic residues" evidence="9">
    <location>
        <begin position="36"/>
        <end position="49"/>
    </location>
</feature>
<dbReference type="EC" id="3.1.4.1" evidence="8"/>
<keyword evidence="12" id="KW-1185">Reference proteome</keyword>
<keyword evidence="6 8" id="KW-0460">Magnesium</keyword>
<evidence type="ECO:0000256" key="8">
    <source>
        <dbReference type="RuleBase" id="RU365033"/>
    </source>
</evidence>